<sequence length="180" mass="20128">MPNYDFTVTFNLPDSEPHPSHYVDILHVNGCDDALVGVGRLGKIALNFTRNASSAAEAVHSAIADVKRAIPEANLIDVSPDLISITDVAKHLGCTRQNIRNLLITGGANSPHPVYHGTPSIWHLSDILTWLIKEKNYQIDPELLELSQVNRDLNIIREWHQVDVERQRELESLFTQLLPA</sequence>
<keyword evidence="2" id="KW-1185">Reference proteome</keyword>
<protein>
    <recommendedName>
        <fullName evidence="3">DNA-binding protein</fullName>
    </recommendedName>
</protein>
<evidence type="ECO:0000313" key="2">
    <source>
        <dbReference type="Proteomes" id="UP001056708"/>
    </source>
</evidence>
<accession>A0ABY5AV55</accession>
<evidence type="ECO:0000313" key="1">
    <source>
        <dbReference type="EMBL" id="USR92109.1"/>
    </source>
</evidence>
<reference evidence="1" key="1">
    <citation type="submission" date="2022-06" db="EMBL/GenBank/DDBJ databases">
        <title>Genome sequence of Phormidium yuhuli AB48 isolated from an industrial photobioreactor environment.</title>
        <authorList>
            <person name="Qiu Y."/>
            <person name="Noonan A.J.C."/>
            <person name="Dofher K."/>
            <person name="Koch M."/>
            <person name="Kieft B."/>
            <person name="Lin X."/>
            <person name="Ziels R.M."/>
            <person name="Hallam S.J."/>
        </authorList>
    </citation>
    <scope>NUCLEOTIDE SEQUENCE</scope>
    <source>
        <strain evidence="1">AB48</strain>
    </source>
</reference>
<dbReference type="Proteomes" id="UP001056708">
    <property type="component" value="Chromosome"/>
</dbReference>
<dbReference type="RefSeq" id="WP_252664183.1">
    <property type="nucleotide sequence ID" value="NZ_CP098611.1"/>
</dbReference>
<name>A0ABY5AV55_9CYAN</name>
<gene>
    <name evidence="1" type="ORF">NEA10_05135</name>
</gene>
<evidence type="ECO:0008006" key="3">
    <source>
        <dbReference type="Google" id="ProtNLM"/>
    </source>
</evidence>
<dbReference type="EMBL" id="CP098611">
    <property type="protein sequence ID" value="USR92109.1"/>
    <property type="molecule type" value="Genomic_DNA"/>
</dbReference>
<organism evidence="1 2">
    <name type="scientific">Phormidium yuhuli AB48</name>
    <dbReference type="NCBI Taxonomy" id="2940671"/>
    <lineage>
        <taxon>Bacteria</taxon>
        <taxon>Bacillati</taxon>
        <taxon>Cyanobacteriota</taxon>
        <taxon>Cyanophyceae</taxon>
        <taxon>Oscillatoriophycideae</taxon>
        <taxon>Oscillatoriales</taxon>
        <taxon>Oscillatoriaceae</taxon>
        <taxon>Phormidium</taxon>
        <taxon>Phormidium yuhuli</taxon>
    </lineage>
</organism>
<proteinExistence type="predicted"/>